<evidence type="ECO:0000256" key="2">
    <source>
        <dbReference type="ARBA" id="ARBA00023034"/>
    </source>
</evidence>
<comment type="subcellular location">
    <subcellularLocation>
        <location evidence="1">Golgi apparatus</location>
    </subcellularLocation>
</comment>
<evidence type="ECO:0000256" key="4">
    <source>
        <dbReference type="SAM" id="Coils"/>
    </source>
</evidence>
<dbReference type="Proteomes" id="UP000192220">
    <property type="component" value="Unplaced"/>
</dbReference>
<dbReference type="GO" id="GO:0031267">
    <property type="term" value="F:small GTPase binding"/>
    <property type="evidence" value="ECO:0007669"/>
    <property type="project" value="TreeGrafter"/>
</dbReference>
<organism evidence="5 6">
    <name type="scientific">Austrofundulus limnaeus</name>
    <name type="common">Annual killifish</name>
    <dbReference type="NCBI Taxonomy" id="52670"/>
    <lineage>
        <taxon>Eukaryota</taxon>
        <taxon>Metazoa</taxon>
        <taxon>Chordata</taxon>
        <taxon>Craniata</taxon>
        <taxon>Vertebrata</taxon>
        <taxon>Euteleostomi</taxon>
        <taxon>Actinopterygii</taxon>
        <taxon>Neopterygii</taxon>
        <taxon>Teleostei</taxon>
        <taxon>Neoteleostei</taxon>
        <taxon>Acanthomorphata</taxon>
        <taxon>Ovalentaria</taxon>
        <taxon>Atherinomorphae</taxon>
        <taxon>Cyprinodontiformes</taxon>
        <taxon>Rivulidae</taxon>
        <taxon>Austrofundulus</taxon>
    </lineage>
</organism>
<keyword evidence="6" id="KW-0675">Receptor</keyword>
<name>A0A2I4D6S7_AUSLI</name>
<sequence length="239" mass="25899">MSSWLGGLGSGLGQSLGQVSGSLSSFTGQISTFTKDMLLEGVEEVGDAATQLHVSNSKLADVEAAFTAQKSECDRLKRLYAELEEKLEAAEIQNKQQSAEYRSLLQQKDVEISHLKARQSGLQEEVQKFQQSAQSASSSPAVLPVSTSSLTSTSSVSSAFLSHASGSHLHSDDIDISDVLWSQQEINRLSSEVLRLEAELAHWRRMSQASTATGTAAGDQGEILKLQKIIKELRDEMSR</sequence>
<dbReference type="PANTHER" id="PTHR18921:SF2">
    <property type="entry name" value="THYROID RECEPTOR-INTERACTING PROTEIN 11"/>
    <property type="match status" value="1"/>
</dbReference>
<dbReference type="KEGG" id="alim:106535489"/>
<evidence type="ECO:0000313" key="6">
    <source>
        <dbReference type="RefSeq" id="XP_013887951.1"/>
    </source>
</evidence>
<keyword evidence="2" id="KW-0333">Golgi apparatus</keyword>
<dbReference type="STRING" id="52670.A0A2I4D6S7"/>
<dbReference type="AlphaFoldDB" id="A0A2I4D6S7"/>
<proteinExistence type="predicted"/>
<dbReference type="GeneID" id="106535489"/>
<keyword evidence="3 4" id="KW-0175">Coiled coil</keyword>
<evidence type="ECO:0000256" key="3">
    <source>
        <dbReference type="ARBA" id="ARBA00023054"/>
    </source>
</evidence>
<dbReference type="Gene3D" id="1.20.1170.10">
    <property type="match status" value="1"/>
</dbReference>
<dbReference type="GO" id="GO:0007030">
    <property type="term" value="P:Golgi organization"/>
    <property type="evidence" value="ECO:0007669"/>
    <property type="project" value="TreeGrafter"/>
</dbReference>
<dbReference type="PANTHER" id="PTHR18921">
    <property type="entry name" value="MYOSIN HEAVY CHAIN - RELATED"/>
    <property type="match status" value="1"/>
</dbReference>
<evidence type="ECO:0000256" key="1">
    <source>
        <dbReference type="ARBA" id="ARBA00004555"/>
    </source>
</evidence>
<protein>
    <submittedName>
        <fullName evidence="6">Thyroid receptor-interacting protein 11</fullName>
    </submittedName>
</protein>
<dbReference type="RefSeq" id="XP_013887951.1">
    <property type="nucleotide sequence ID" value="XM_014032497.1"/>
</dbReference>
<dbReference type="OrthoDB" id="425925at2759"/>
<keyword evidence="5" id="KW-1185">Reference proteome</keyword>
<reference evidence="6" key="1">
    <citation type="submission" date="2025-08" db="UniProtKB">
        <authorList>
            <consortium name="RefSeq"/>
        </authorList>
    </citation>
    <scope>IDENTIFICATION</scope>
</reference>
<dbReference type="GO" id="GO:0005794">
    <property type="term" value="C:Golgi apparatus"/>
    <property type="evidence" value="ECO:0007669"/>
    <property type="project" value="UniProtKB-SubCell"/>
</dbReference>
<evidence type="ECO:0000313" key="5">
    <source>
        <dbReference type="Proteomes" id="UP000192220"/>
    </source>
</evidence>
<accession>A0A2I4D6S7</accession>
<gene>
    <name evidence="6" type="primary">LOC106535489</name>
</gene>
<dbReference type="InParanoid" id="A0A2I4D6S7"/>
<feature type="non-terminal residue" evidence="6">
    <location>
        <position position="239"/>
    </location>
</feature>
<dbReference type="GO" id="GO:0006888">
    <property type="term" value="P:endoplasmic reticulum to Golgi vesicle-mediated transport"/>
    <property type="evidence" value="ECO:0007669"/>
    <property type="project" value="TreeGrafter"/>
</dbReference>
<feature type="coiled-coil region" evidence="4">
    <location>
        <begin position="66"/>
        <end position="107"/>
    </location>
</feature>